<evidence type="ECO:0000256" key="2">
    <source>
        <dbReference type="ARBA" id="ARBA00023015"/>
    </source>
</evidence>
<sequence>MGSHPFELGQLRAFVAVAEELNFRRAAQRLNMSQPPLSRNIRLLEDAIGVRLFDRTNRSVRLTAAGARFLRDAVDILQRAESAALLARRAQKGEAGSVVLGFVPSASVEIIPRIVARLSRTMSEVEIHIREMMTFEQAEGLHAGTLDLGIFRLTGRGPGLPMRRIWSEPFVLAVPRHHRLATKPVVELADLHGESYVGYSTERGGFLHEVVQGFLNTRGVTPDVVLTMAQSHSVVQIVNEGLGIALVPRAMAMIASADTVMRRVIDLPDSFRSDLYLATGPSRIPLHVQRVAEMVEDELSTDRLDRVDGDPLPRIFLPPTGV</sequence>
<evidence type="ECO:0000256" key="1">
    <source>
        <dbReference type="ARBA" id="ARBA00009437"/>
    </source>
</evidence>
<dbReference type="PANTHER" id="PTHR30346">
    <property type="entry name" value="TRANSCRIPTIONAL DUAL REGULATOR HCAR-RELATED"/>
    <property type="match status" value="1"/>
</dbReference>
<evidence type="ECO:0000256" key="4">
    <source>
        <dbReference type="ARBA" id="ARBA00023163"/>
    </source>
</evidence>
<evidence type="ECO:0000313" key="6">
    <source>
        <dbReference type="EMBL" id="MFC0200380.1"/>
    </source>
</evidence>
<evidence type="ECO:0000313" key="7">
    <source>
        <dbReference type="Proteomes" id="UP001589795"/>
    </source>
</evidence>
<feature type="domain" description="HTH lysR-type" evidence="5">
    <location>
        <begin position="6"/>
        <end position="63"/>
    </location>
</feature>
<dbReference type="CDD" id="cd08414">
    <property type="entry name" value="PBP2_LTTR_aromatics_like"/>
    <property type="match status" value="1"/>
</dbReference>
<protein>
    <submittedName>
        <fullName evidence="6">LysR substrate-binding domain-containing protein</fullName>
    </submittedName>
</protein>
<comment type="caution">
    <text evidence="6">The sequence shown here is derived from an EMBL/GenBank/DDBJ whole genome shotgun (WGS) entry which is preliminary data.</text>
</comment>
<name>A0ABV6CI05_9RHOB</name>
<organism evidence="6 7">
    <name type="scientific">Paracoccus rhizosphaerae</name>
    <dbReference type="NCBI Taxonomy" id="1133347"/>
    <lineage>
        <taxon>Bacteria</taxon>
        <taxon>Pseudomonadati</taxon>
        <taxon>Pseudomonadota</taxon>
        <taxon>Alphaproteobacteria</taxon>
        <taxon>Rhodobacterales</taxon>
        <taxon>Paracoccaceae</taxon>
        <taxon>Paracoccus</taxon>
    </lineage>
</organism>
<dbReference type="InterPro" id="IPR005119">
    <property type="entry name" value="LysR_subst-bd"/>
</dbReference>
<keyword evidence="4" id="KW-0804">Transcription</keyword>
<evidence type="ECO:0000256" key="3">
    <source>
        <dbReference type="ARBA" id="ARBA00023125"/>
    </source>
</evidence>
<dbReference type="RefSeq" id="WP_265508093.1">
    <property type="nucleotide sequence ID" value="NZ_JAOTBE010000056.1"/>
</dbReference>
<dbReference type="InterPro" id="IPR000847">
    <property type="entry name" value="LysR_HTH_N"/>
</dbReference>
<dbReference type="Proteomes" id="UP001589795">
    <property type="component" value="Unassembled WGS sequence"/>
</dbReference>
<dbReference type="Gene3D" id="3.40.190.10">
    <property type="entry name" value="Periplasmic binding protein-like II"/>
    <property type="match status" value="2"/>
</dbReference>
<keyword evidence="7" id="KW-1185">Reference proteome</keyword>
<keyword evidence="2" id="KW-0805">Transcription regulation</keyword>
<dbReference type="InterPro" id="IPR036388">
    <property type="entry name" value="WH-like_DNA-bd_sf"/>
</dbReference>
<dbReference type="PRINTS" id="PR00039">
    <property type="entry name" value="HTHLYSR"/>
</dbReference>
<keyword evidence="3" id="KW-0238">DNA-binding</keyword>
<dbReference type="EMBL" id="JBHLWQ010000075">
    <property type="protein sequence ID" value="MFC0200380.1"/>
    <property type="molecule type" value="Genomic_DNA"/>
</dbReference>
<evidence type="ECO:0000259" key="5">
    <source>
        <dbReference type="PROSITE" id="PS50931"/>
    </source>
</evidence>
<dbReference type="Pfam" id="PF03466">
    <property type="entry name" value="LysR_substrate"/>
    <property type="match status" value="1"/>
</dbReference>
<dbReference type="SUPFAM" id="SSF53850">
    <property type="entry name" value="Periplasmic binding protein-like II"/>
    <property type="match status" value="1"/>
</dbReference>
<reference evidence="6 7" key="1">
    <citation type="submission" date="2024-09" db="EMBL/GenBank/DDBJ databases">
        <authorList>
            <person name="Sun Q."/>
            <person name="Mori K."/>
        </authorList>
    </citation>
    <scope>NUCLEOTIDE SEQUENCE [LARGE SCALE GENOMIC DNA]</scope>
    <source>
        <strain evidence="6 7">CCM 7904</strain>
    </source>
</reference>
<dbReference type="Pfam" id="PF00126">
    <property type="entry name" value="HTH_1"/>
    <property type="match status" value="1"/>
</dbReference>
<proteinExistence type="inferred from homology"/>
<comment type="similarity">
    <text evidence="1">Belongs to the LysR transcriptional regulatory family.</text>
</comment>
<dbReference type="InterPro" id="IPR036390">
    <property type="entry name" value="WH_DNA-bd_sf"/>
</dbReference>
<gene>
    <name evidence="6" type="ORF">ACFFIZ_08615</name>
</gene>
<dbReference type="Gene3D" id="1.10.10.10">
    <property type="entry name" value="Winged helix-like DNA-binding domain superfamily/Winged helix DNA-binding domain"/>
    <property type="match status" value="1"/>
</dbReference>
<accession>A0ABV6CI05</accession>
<dbReference type="PROSITE" id="PS50931">
    <property type="entry name" value="HTH_LYSR"/>
    <property type="match status" value="1"/>
</dbReference>
<dbReference type="PANTHER" id="PTHR30346:SF0">
    <property type="entry name" value="HCA OPERON TRANSCRIPTIONAL ACTIVATOR HCAR"/>
    <property type="match status" value="1"/>
</dbReference>
<dbReference type="SUPFAM" id="SSF46785">
    <property type="entry name" value="Winged helix' DNA-binding domain"/>
    <property type="match status" value="1"/>
</dbReference>